<protein>
    <submittedName>
        <fullName evidence="2">Uncharacterized protein</fullName>
    </submittedName>
</protein>
<evidence type="ECO:0000313" key="3">
    <source>
        <dbReference type="Proteomes" id="UP000233769"/>
    </source>
</evidence>
<organism evidence="2 3">
    <name type="scientific">Methylorubrum extorquens</name>
    <name type="common">Methylobacterium dichloromethanicum</name>
    <name type="synonym">Methylobacterium extorquens</name>
    <dbReference type="NCBI Taxonomy" id="408"/>
    <lineage>
        <taxon>Bacteria</taxon>
        <taxon>Pseudomonadati</taxon>
        <taxon>Pseudomonadota</taxon>
        <taxon>Alphaproteobacteria</taxon>
        <taxon>Hyphomicrobiales</taxon>
        <taxon>Methylobacteriaceae</taxon>
        <taxon>Methylorubrum</taxon>
    </lineage>
</organism>
<feature type="region of interest" description="Disordered" evidence="1">
    <location>
        <begin position="105"/>
        <end position="218"/>
    </location>
</feature>
<evidence type="ECO:0000256" key="1">
    <source>
        <dbReference type="SAM" id="MobiDB-lite"/>
    </source>
</evidence>
<sequence length="292" mass="31645">MGRGSGRGEPAHRRGLRRRFLRGGDPGPMRGAGRRMSAFPVARLVGLASGLLRRAVIGRVPKLFDAAYYRERNPGVARSGLDPFLHYAWFGARRDRNPNADFDTAFYRRQSGRTRLDPPAPLRADRRGAGSRSEPRLQHQPLSRPLSRRGRGGGQPAPALPHRRSGGGARGGALADRARPPAGARRRGGGSPPHPAGGRGRALRPDAAARQPARPHGGFRAALLRRTLRRRRRIRRPARCVPRLRGGGAGLACPGDRHGRRPAPADADAAPRVRALLRLPLRRRPGAAPALC</sequence>
<feature type="region of interest" description="Disordered" evidence="1">
    <location>
        <begin position="1"/>
        <end position="34"/>
    </location>
</feature>
<feature type="compositionally biased region" description="Low complexity" evidence="1">
    <location>
        <begin position="172"/>
        <end position="183"/>
    </location>
</feature>
<feature type="compositionally biased region" description="Basic and acidic residues" evidence="1">
    <location>
        <begin position="123"/>
        <end position="137"/>
    </location>
</feature>
<feature type="compositionally biased region" description="Low complexity" evidence="1">
    <location>
        <begin position="205"/>
        <end position="218"/>
    </location>
</feature>
<accession>A0A2N9AXB0</accession>
<gene>
    <name evidence="2" type="ORF">TK0001_5389</name>
</gene>
<name>A0A2N9AXB0_METEX</name>
<dbReference type="AlphaFoldDB" id="A0A2N9AXB0"/>
<dbReference type="EMBL" id="LT962688">
    <property type="protein sequence ID" value="SOR31965.1"/>
    <property type="molecule type" value="Genomic_DNA"/>
</dbReference>
<proteinExistence type="predicted"/>
<evidence type="ECO:0000313" key="2">
    <source>
        <dbReference type="EMBL" id="SOR31965.1"/>
    </source>
</evidence>
<reference evidence="3" key="1">
    <citation type="submission" date="2017-10" db="EMBL/GenBank/DDBJ databases">
        <authorList>
            <person name="Regsiter A."/>
            <person name="William W."/>
        </authorList>
    </citation>
    <scope>NUCLEOTIDE SEQUENCE [LARGE SCALE GENOMIC DNA]</scope>
</reference>
<dbReference type="Proteomes" id="UP000233769">
    <property type="component" value="Chromosome tk0001"/>
</dbReference>